<feature type="compositionally biased region" description="Basic and acidic residues" evidence="2">
    <location>
        <begin position="9"/>
        <end position="21"/>
    </location>
</feature>
<dbReference type="AlphaFoldDB" id="A0AAF0YWX9"/>
<proteinExistence type="predicted"/>
<sequence>MGRKRRGRGKDAVESPRRENGREYPIDTGVARWEKVAGYEDSWNLLINGQYSSHITVGAPTRLSFPYMQWIAACVGWWSTAQGIAPSRLLHLGGAGCSLARFMAATYAQSSNTVVEIDAALARLARELCDVPKAPRVKIRVGEAREVTESLRPGSFDVVIRDVFSGSTTPSPLCTQEFFQAVARSMQSSGIVLVNCAARSSLNHARSEAATLASVFSNVGLIADHTVLKGKRGGNIIFLASNNPLPRRNSPAATTLGAEVMRGQVPAHYMDLSWVERFASGGEVLRDPVPSGDDH</sequence>
<gene>
    <name evidence="3" type="ORF">CYJ47_06675</name>
</gene>
<reference evidence="3" key="1">
    <citation type="submission" date="2017-12" db="EMBL/GenBank/DDBJ databases">
        <authorList>
            <person name="Thomas-White K."/>
            <person name="Wolfe A.J."/>
        </authorList>
    </citation>
    <scope>NUCLEOTIDE SEQUENCE</scope>
    <source>
        <strain evidence="3">UMB0763</strain>
    </source>
</reference>
<protein>
    <submittedName>
        <fullName evidence="3">Fused MFS/spermidine synthase</fullName>
    </submittedName>
</protein>
<organism evidence="3 4">
    <name type="scientific">Corynebacterium pyruviciproducens</name>
    <dbReference type="NCBI Taxonomy" id="598660"/>
    <lineage>
        <taxon>Bacteria</taxon>
        <taxon>Bacillati</taxon>
        <taxon>Actinomycetota</taxon>
        <taxon>Actinomycetes</taxon>
        <taxon>Mycobacteriales</taxon>
        <taxon>Corynebacteriaceae</taxon>
        <taxon>Corynebacterium</taxon>
    </lineage>
</organism>
<accession>A0AAF0YWX9</accession>
<dbReference type="PANTHER" id="PTHR43317:SF1">
    <property type="entry name" value="THERMOSPERMINE SYNTHASE ACAULIS5"/>
    <property type="match status" value="1"/>
</dbReference>
<dbReference type="RefSeq" id="WP_101679463.1">
    <property type="nucleotide sequence ID" value="NZ_CP136958.1"/>
</dbReference>
<name>A0AAF0YWX9_9CORY</name>
<dbReference type="NCBIfam" id="NF037959">
    <property type="entry name" value="MFS_SpdSyn"/>
    <property type="match status" value="1"/>
</dbReference>
<evidence type="ECO:0000256" key="2">
    <source>
        <dbReference type="SAM" id="MobiDB-lite"/>
    </source>
</evidence>
<dbReference type="KEGG" id="cpyr:CYJ47_06675"/>
<evidence type="ECO:0000313" key="3">
    <source>
        <dbReference type="EMBL" id="WOT03429.1"/>
    </source>
</evidence>
<evidence type="ECO:0000256" key="1">
    <source>
        <dbReference type="ARBA" id="ARBA00023115"/>
    </source>
</evidence>
<dbReference type="Gene3D" id="3.40.50.150">
    <property type="entry name" value="Vaccinia Virus protein VP39"/>
    <property type="match status" value="1"/>
</dbReference>
<reference evidence="3" key="2">
    <citation type="submission" date="2023-10" db="EMBL/GenBank/DDBJ databases">
        <authorList>
            <person name="Choi B."/>
        </authorList>
    </citation>
    <scope>NUCLEOTIDE SEQUENCE</scope>
    <source>
        <strain evidence="3">UMB0763</strain>
    </source>
</reference>
<evidence type="ECO:0000313" key="4">
    <source>
        <dbReference type="Proteomes" id="UP000234560"/>
    </source>
</evidence>
<dbReference type="CDD" id="cd02440">
    <property type="entry name" value="AdoMet_MTases"/>
    <property type="match status" value="1"/>
</dbReference>
<dbReference type="EMBL" id="CP136958">
    <property type="protein sequence ID" value="WOT03429.1"/>
    <property type="molecule type" value="Genomic_DNA"/>
</dbReference>
<dbReference type="InterPro" id="IPR029063">
    <property type="entry name" value="SAM-dependent_MTases_sf"/>
</dbReference>
<dbReference type="PANTHER" id="PTHR43317">
    <property type="entry name" value="THERMOSPERMINE SYNTHASE ACAULIS5"/>
    <property type="match status" value="1"/>
</dbReference>
<feature type="region of interest" description="Disordered" evidence="2">
    <location>
        <begin position="1"/>
        <end position="21"/>
    </location>
</feature>
<dbReference type="SUPFAM" id="SSF53335">
    <property type="entry name" value="S-adenosyl-L-methionine-dependent methyltransferases"/>
    <property type="match status" value="1"/>
</dbReference>
<dbReference type="Proteomes" id="UP000234560">
    <property type="component" value="Chromosome"/>
</dbReference>
<dbReference type="GO" id="GO:0006596">
    <property type="term" value="P:polyamine biosynthetic process"/>
    <property type="evidence" value="ECO:0007669"/>
    <property type="project" value="UniProtKB-KW"/>
</dbReference>
<keyword evidence="1" id="KW-0620">Polyamine biosynthesis</keyword>